<organism evidence="1 2">
    <name type="scientific">Ceriporiopsis subvermispora (strain B)</name>
    <name type="common">White-rot fungus</name>
    <name type="synonym">Gelatoporia subvermispora</name>
    <dbReference type="NCBI Taxonomy" id="914234"/>
    <lineage>
        <taxon>Eukaryota</taxon>
        <taxon>Fungi</taxon>
        <taxon>Dikarya</taxon>
        <taxon>Basidiomycota</taxon>
        <taxon>Agaricomycotina</taxon>
        <taxon>Agaricomycetes</taxon>
        <taxon>Polyporales</taxon>
        <taxon>Gelatoporiaceae</taxon>
        <taxon>Gelatoporia</taxon>
    </lineage>
</organism>
<dbReference type="EMBL" id="KB445804">
    <property type="protein sequence ID" value="EMD33992.1"/>
    <property type="molecule type" value="Genomic_DNA"/>
</dbReference>
<protein>
    <submittedName>
        <fullName evidence="1">Uncharacterized protein</fullName>
    </submittedName>
</protein>
<proteinExistence type="predicted"/>
<dbReference type="AlphaFoldDB" id="M2R6S8"/>
<dbReference type="STRING" id="914234.M2R6S8"/>
<sequence>DPDPVTQAANTRHLSKYIFPRQYELSSPFYATARSRYDAVNLPDYSDRESEIKVHNISSNRLSIICSCKTPKRLRPVLPILDKLISMHGKCHYKALLDTACPSK</sequence>
<dbReference type="HOGENOM" id="CLU_165641_0_0_1"/>
<reference evidence="1 2" key="1">
    <citation type="journal article" date="2012" name="Proc. Natl. Acad. Sci. U.S.A.">
        <title>Comparative genomics of Ceriporiopsis subvermispora and Phanerochaete chrysosporium provide insight into selective ligninolysis.</title>
        <authorList>
            <person name="Fernandez-Fueyo E."/>
            <person name="Ruiz-Duenas F.J."/>
            <person name="Ferreira P."/>
            <person name="Floudas D."/>
            <person name="Hibbett D.S."/>
            <person name="Canessa P."/>
            <person name="Larrondo L.F."/>
            <person name="James T.Y."/>
            <person name="Seelenfreund D."/>
            <person name="Lobos S."/>
            <person name="Polanco R."/>
            <person name="Tello M."/>
            <person name="Honda Y."/>
            <person name="Watanabe T."/>
            <person name="Watanabe T."/>
            <person name="Ryu J.S."/>
            <person name="Kubicek C.P."/>
            <person name="Schmoll M."/>
            <person name="Gaskell J."/>
            <person name="Hammel K.E."/>
            <person name="St John F.J."/>
            <person name="Vanden Wymelenberg A."/>
            <person name="Sabat G."/>
            <person name="Splinter BonDurant S."/>
            <person name="Syed K."/>
            <person name="Yadav J.S."/>
            <person name="Doddapaneni H."/>
            <person name="Subramanian V."/>
            <person name="Lavin J.L."/>
            <person name="Oguiza J.A."/>
            <person name="Perez G."/>
            <person name="Pisabarro A.G."/>
            <person name="Ramirez L."/>
            <person name="Santoyo F."/>
            <person name="Master E."/>
            <person name="Coutinho P.M."/>
            <person name="Henrissat B."/>
            <person name="Lombard V."/>
            <person name="Magnuson J.K."/>
            <person name="Kuees U."/>
            <person name="Hori C."/>
            <person name="Igarashi K."/>
            <person name="Samejima M."/>
            <person name="Held B.W."/>
            <person name="Barry K.W."/>
            <person name="LaButti K.M."/>
            <person name="Lapidus A."/>
            <person name="Lindquist E.A."/>
            <person name="Lucas S.M."/>
            <person name="Riley R."/>
            <person name="Salamov A.A."/>
            <person name="Hoffmeister D."/>
            <person name="Schwenk D."/>
            <person name="Hadar Y."/>
            <person name="Yarden O."/>
            <person name="de Vries R.P."/>
            <person name="Wiebenga A."/>
            <person name="Stenlid J."/>
            <person name="Eastwood D."/>
            <person name="Grigoriev I.V."/>
            <person name="Berka R.M."/>
            <person name="Blanchette R.A."/>
            <person name="Kersten P."/>
            <person name="Martinez A.T."/>
            <person name="Vicuna R."/>
            <person name="Cullen D."/>
        </authorList>
    </citation>
    <scope>NUCLEOTIDE SEQUENCE [LARGE SCALE GENOMIC DNA]</scope>
    <source>
        <strain evidence="1 2">B</strain>
    </source>
</reference>
<gene>
    <name evidence="1" type="ORF">CERSUDRAFT_26993</name>
</gene>
<dbReference type="Gene3D" id="1.10.132.70">
    <property type="match status" value="1"/>
</dbReference>
<name>M2R6S8_CERS8</name>
<dbReference type="Proteomes" id="UP000016930">
    <property type="component" value="Unassembled WGS sequence"/>
</dbReference>
<keyword evidence="2" id="KW-1185">Reference proteome</keyword>
<dbReference type="OrthoDB" id="289721at2759"/>
<feature type="non-terminal residue" evidence="1">
    <location>
        <position position="1"/>
    </location>
</feature>
<evidence type="ECO:0000313" key="1">
    <source>
        <dbReference type="EMBL" id="EMD33992.1"/>
    </source>
</evidence>
<accession>M2R6S8</accession>
<evidence type="ECO:0000313" key="2">
    <source>
        <dbReference type="Proteomes" id="UP000016930"/>
    </source>
</evidence>
<feature type="non-terminal residue" evidence="1">
    <location>
        <position position="104"/>
    </location>
</feature>